<reference evidence="3 4" key="1">
    <citation type="submission" date="2019-11" db="EMBL/GenBank/DDBJ databases">
        <authorList>
            <person name="Im W.T."/>
        </authorList>
    </citation>
    <scope>NUCLEOTIDE SEQUENCE [LARGE SCALE GENOMIC DNA]</scope>
    <source>
        <strain evidence="3 4">SB-02</strain>
    </source>
</reference>
<dbReference type="Proteomes" id="UP000426027">
    <property type="component" value="Chromosome"/>
</dbReference>
<keyword evidence="4" id="KW-1185">Reference proteome</keyword>
<keyword evidence="1" id="KW-0812">Transmembrane</keyword>
<feature type="transmembrane region" description="Helical" evidence="1">
    <location>
        <begin position="12"/>
        <end position="29"/>
    </location>
</feature>
<dbReference type="KEGG" id="fls:GLV81_02205"/>
<dbReference type="InterPro" id="IPR019852">
    <property type="entry name" value="Motility-assoc_prot_GldL"/>
</dbReference>
<organism evidence="3 4">
    <name type="scientific">Phnomibacter ginsenosidimutans</name>
    <dbReference type="NCBI Taxonomy" id="2676868"/>
    <lineage>
        <taxon>Bacteria</taxon>
        <taxon>Pseudomonadati</taxon>
        <taxon>Bacteroidota</taxon>
        <taxon>Chitinophagia</taxon>
        <taxon>Chitinophagales</taxon>
        <taxon>Chitinophagaceae</taxon>
        <taxon>Phnomibacter</taxon>
    </lineage>
</organism>
<dbReference type="Pfam" id="PF22827">
    <property type="entry name" value="GldL_N"/>
    <property type="match status" value="1"/>
</dbReference>
<name>A0A6I6GFA4_9BACT</name>
<keyword evidence="1" id="KW-1133">Transmembrane helix</keyword>
<gene>
    <name evidence="3" type="primary">gldL</name>
    <name evidence="3" type="ORF">GLV81_02205</name>
</gene>
<keyword evidence="1" id="KW-0472">Membrane</keyword>
<dbReference type="InterPro" id="IPR055087">
    <property type="entry name" value="GldL-like_N"/>
</dbReference>
<evidence type="ECO:0000313" key="3">
    <source>
        <dbReference type="EMBL" id="QGW27075.1"/>
    </source>
</evidence>
<proteinExistence type="predicted"/>
<accession>A0A6I6GFA4</accession>
<feature type="domain" description="Gliding motility protein GldL-like N-terminal" evidence="2">
    <location>
        <begin position="17"/>
        <end position="58"/>
    </location>
</feature>
<evidence type="ECO:0000313" key="4">
    <source>
        <dbReference type="Proteomes" id="UP000426027"/>
    </source>
</evidence>
<dbReference type="NCBIfam" id="TIGR03513">
    <property type="entry name" value="GldL_gliding"/>
    <property type="match status" value="1"/>
</dbReference>
<dbReference type="AlphaFoldDB" id="A0A6I6GFA4"/>
<feature type="transmembrane region" description="Helical" evidence="1">
    <location>
        <begin position="41"/>
        <end position="63"/>
    </location>
</feature>
<evidence type="ECO:0000256" key="1">
    <source>
        <dbReference type="SAM" id="Phobius"/>
    </source>
</evidence>
<dbReference type="SUPFAM" id="SSF58104">
    <property type="entry name" value="Methyl-accepting chemotaxis protein (MCP) signaling domain"/>
    <property type="match status" value="1"/>
</dbReference>
<dbReference type="RefSeq" id="WP_157476467.1">
    <property type="nucleotide sequence ID" value="NZ_CP046566.1"/>
</dbReference>
<protein>
    <submittedName>
        <fullName evidence="3">Gliding motility protein GldL</fullName>
    </submittedName>
</protein>
<dbReference type="EMBL" id="CP046566">
    <property type="protein sequence ID" value="QGW27075.1"/>
    <property type="molecule type" value="Genomic_DNA"/>
</dbReference>
<evidence type="ECO:0000259" key="2">
    <source>
        <dbReference type="Pfam" id="PF22827"/>
    </source>
</evidence>
<sequence>MAAKIPPKVSKWFDVGVSIAAAVVIYGALQKLLHSPYADLMLKIGLTVESAIFLGYGLLYILYPYMDDHEMHLPKDMQLATQPSNLASLDKMLESADITPANLQKLSDGFQKLGTTVNKMGEIGDVVKSTGDFSANTKAAADAMNNVKGAMDKTVGAMNSFNSASESTAQFHTQVQTLTKNLSELNAVYQLELQDSNNHLKTMNQYFSNLTAVSSAMGASIEDAKQAQAQIQTLAGNLAKLNSVYGNMLTAMQGRG</sequence>